<dbReference type="EMBL" id="JAWRVE010000097">
    <property type="protein sequence ID" value="KAL1859661.1"/>
    <property type="molecule type" value="Genomic_DNA"/>
</dbReference>
<dbReference type="InterPro" id="IPR000719">
    <property type="entry name" value="Prot_kinase_dom"/>
</dbReference>
<dbReference type="PANTHER" id="PTHR48011">
    <property type="entry name" value="CCR4-NOT TRANSCRIPTIONAL COMPLEX SUBUNIT CAF120-RELATED"/>
    <property type="match status" value="1"/>
</dbReference>
<dbReference type="Proteomes" id="UP001583177">
    <property type="component" value="Unassembled WGS sequence"/>
</dbReference>
<dbReference type="Gene3D" id="1.10.510.10">
    <property type="entry name" value="Transferase(Phosphotransferase) domain 1"/>
    <property type="match status" value="1"/>
</dbReference>
<dbReference type="SMART" id="SM00220">
    <property type="entry name" value="S_TKc"/>
    <property type="match status" value="1"/>
</dbReference>
<evidence type="ECO:0000313" key="2">
    <source>
        <dbReference type="EMBL" id="KAL1859661.1"/>
    </source>
</evidence>
<evidence type="ECO:0000313" key="3">
    <source>
        <dbReference type="Proteomes" id="UP001583177"/>
    </source>
</evidence>
<feature type="domain" description="Protein kinase" evidence="1">
    <location>
        <begin position="18"/>
        <end position="246"/>
    </location>
</feature>
<proteinExistence type="predicted"/>
<gene>
    <name evidence="2" type="ORF">Daus18300_009526</name>
</gene>
<dbReference type="PANTHER" id="PTHR48011:SF4">
    <property type="entry name" value="MITOGEN-ACTIVATED PROTEIN KINASE KINASE KINASE 19"/>
    <property type="match status" value="1"/>
</dbReference>
<reference evidence="2 3" key="1">
    <citation type="journal article" date="2024" name="IMA Fungus">
        <title>IMA Genome - F19 : A genome assembly and annotation guide to empower mycologists, including annotated draft genome sequences of Ceratocystis pirilliformis, Diaporthe australafricana, Fusarium ophioides, Paecilomyces lecythidis, and Sporothrix stenoceras.</title>
        <authorList>
            <person name="Aylward J."/>
            <person name="Wilson A.M."/>
            <person name="Visagie C.M."/>
            <person name="Spraker J."/>
            <person name="Barnes I."/>
            <person name="Buitendag C."/>
            <person name="Ceriani C."/>
            <person name="Del Mar Angel L."/>
            <person name="du Plessis D."/>
            <person name="Fuchs T."/>
            <person name="Gasser K."/>
            <person name="Kramer D."/>
            <person name="Li W."/>
            <person name="Munsamy K."/>
            <person name="Piso A."/>
            <person name="Price J.L."/>
            <person name="Sonnekus B."/>
            <person name="Thomas C."/>
            <person name="van der Nest A."/>
            <person name="van Dijk A."/>
            <person name="van Heerden A."/>
            <person name="van Vuuren N."/>
            <person name="Yilmaz N."/>
            <person name="Duong T.A."/>
            <person name="van der Merwe N.A."/>
            <person name="Wingfield M.J."/>
            <person name="Wingfield B.D."/>
        </authorList>
    </citation>
    <scope>NUCLEOTIDE SEQUENCE [LARGE SCALE GENOMIC DNA]</scope>
    <source>
        <strain evidence="2 3">CMW 18300</strain>
    </source>
</reference>
<dbReference type="SUPFAM" id="SSF56112">
    <property type="entry name" value="Protein kinase-like (PK-like)"/>
    <property type="match status" value="1"/>
</dbReference>
<name>A0ABR3WE89_9PEZI</name>
<comment type="caution">
    <text evidence="2">The sequence shown here is derived from an EMBL/GenBank/DDBJ whole genome shotgun (WGS) entry which is preliminary data.</text>
</comment>
<accession>A0ABR3WE89</accession>
<evidence type="ECO:0000259" key="1">
    <source>
        <dbReference type="PROSITE" id="PS50011"/>
    </source>
</evidence>
<dbReference type="Gene3D" id="3.30.200.20">
    <property type="entry name" value="Phosphorylase Kinase, domain 1"/>
    <property type="match status" value="1"/>
</dbReference>
<keyword evidence="3" id="KW-1185">Reference proteome</keyword>
<dbReference type="InterPro" id="IPR011009">
    <property type="entry name" value="Kinase-like_dom_sf"/>
</dbReference>
<dbReference type="PROSITE" id="PS50011">
    <property type="entry name" value="PROTEIN_KINASE_DOM"/>
    <property type="match status" value="1"/>
</dbReference>
<sequence>MSAREIPNRKHTSSSFDWAIGSKIKDGRYGPVYLALRDDTGELITAEKLVLDERGNSSVLESVASHLDSRLVTPSQPNVVSFLEYQVKEGHIFMLSEYLPGGTLQDMPLARSFLRQIVLGLEQLNRQGFAVIFVESANVMIDNKGIVKIEAPLLDGTVSGQPLPAAILALPELVLGQQNMRKADVWLLGIIAAQTLLGDCSIAGDSSVATKLKQAQESGLELLIPQEMASKLGGQSSDFIRQCLTV</sequence>
<protein>
    <recommendedName>
        <fullName evidence="1">Protein kinase domain-containing protein</fullName>
    </recommendedName>
</protein>
<dbReference type="InterPro" id="IPR052751">
    <property type="entry name" value="Plant_MAPKKK"/>
</dbReference>
<organism evidence="2 3">
    <name type="scientific">Diaporthe australafricana</name>
    <dbReference type="NCBI Taxonomy" id="127596"/>
    <lineage>
        <taxon>Eukaryota</taxon>
        <taxon>Fungi</taxon>
        <taxon>Dikarya</taxon>
        <taxon>Ascomycota</taxon>
        <taxon>Pezizomycotina</taxon>
        <taxon>Sordariomycetes</taxon>
        <taxon>Sordariomycetidae</taxon>
        <taxon>Diaporthales</taxon>
        <taxon>Diaporthaceae</taxon>
        <taxon>Diaporthe</taxon>
    </lineage>
</organism>
<dbReference type="Pfam" id="PF00069">
    <property type="entry name" value="Pkinase"/>
    <property type="match status" value="1"/>
</dbReference>